<dbReference type="Proteomes" id="UP001172457">
    <property type="component" value="Chromosome 1"/>
</dbReference>
<reference evidence="1" key="1">
    <citation type="submission" date="2023-03" db="EMBL/GenBank/DDBJ databases">
        <title>Chromosome-scale reference genome and RAD-based genetic map of yellow starthistle (Centaurea solstitialis) reveal putative structural variation and QTLs associated with invader traits.</title>
        <authorList>
            <person name="Reatini B."/>
            <person name="Cang F.A."/>
            <person name="Jiang Q."/>
            <person name="Mckibben M.T.W."/>
            <person name="Barker M.S."/>
            <person name="Rieseberg L.H."/>
            <person name="Dlugosch K.M."/>
        </authorList>
    </citation>
    <scope>NUCLEOTIDE SEQUENCE</scope>
    <source>
        <strain evidence="1">CAN-66</strain>
        <tissue evidence="1">Leaf</tissue>
    </source>
</reference>
<dbReference type="PANTHER" id="PTHR46481:SF7">
    <property type="entry name" value="ZINC FINGER BED DOMAIN-CONTAINING PROTEIN RICESLEEPER 2-LIKE"/>
    <property type="match status" value="1"/>
</dbReference>
<dbReference type="AlphaFoldDB" id="A0AA38WTP5"/>
<dbReference type="EMBL" id="JARYMX010000001">
    <property type="protein sequence ID" value="KAJ9567365.1"/>
    <property type="molecule type" value="Genomic_DNA"/>
</dbReference>
<organism evidence="1 2">
    <name type="scientific">Centaurea solstitialis</name>
    <name type="common">yellow star-thistle</name>
    <dbReference type="NCBI Taxonomy" id="347529"/>
    <lineage>
        <taxon>Eukaryota</taxon>
        <taxon>Viridiplantae</taxon>
        <taxon>Streptophyta</taxon>
        <taxon>Embryophyta</taxon>
        <taxon>Tracheophyta</taxon>
        <taxon>Spermatophyta</taxon>
        <taxon>Magnoliopsida</taxon>
        <taxon>eudicotyledons</taxon>
        <taxon>Gunneridae</taxon>
        <taxon>Pentapetalae</taxon>
        <taxon>asterids</taxon>
        <taxon>campanulids</taxon>
        <taxon>Asterales</taxon>
        <taxon>Asteraceae</taxon>
        <taxon>Carduoideae</taxon>
        <taxon>Cardueae</taxon>
        <taxon>Centaureinae</taxon>
        <taxon>Centaurea</taxon>
    </lineage>
</organism>
<comment type="caution">
    <text evidence="1">The sequence shown here is derived from an EMBL/GenBank/DDBJ whole genome shotgun (WGS) entry which is preliminary data.</text>
</comment>
<keyword evidence="2" id="KW-1185">Reference proteome</keyword>
<dbReference type="SUPFAM" id="SSF53098">
    <property type="entry name" value="Ribonuclease H-like"/>
    <property type="match status" value="1"/>
</dbReference>
<proteinExistence type="predicted"/>
<sequence length="251" mass="29294">MPWKNKILYSLKKNLVGKGVCKLGNMMRALLNLFVVGELPFKFVENEAFVEYTNELNGKVILPSRHKVFGDVASYYVDERNKLLAYLSKPTNTIHLTTDTWTSSCQRVNYMVVTAHFIDDDWVMHKRIINFRLIESHRGEDMGRELLDCIHGWGIENIRTMTVDNASSNDKTLEYLVKSNLICMMVENIFMCMAHILNLVVKDGLKEHNYHIDYMQKAIRHSTQRIALFKKCMKIRNYESNRFLCGDCPTR</sequence>
<protein>
    <submittedName>
        <fullName evidence="1">Uncharacterized protein</fullName>
    </submittedName>
</protein>
<dbReference type="InterPro" id="IPR012337">
    <property type="entry name" value="RNaseH-like_sf"/>
</dbReference>
<dbReference type="InterPro" id="IPR052035">
    <property type="entry name" value="ZnF_BED_domain_contain"/>
</dbReference>
<name>A0AA38WTP5_9ASTR</name>
<evidence type="ECO:0000313" key="2">
    <source>
        <dbReference type="Proteomes" id="UP001172457"/>
    </source>
</evidence>
<accession>A0AA38WTP5</accession>
<dbReference type="PANTHER" id="PTHR46481">
    <property type="entry name" value="ZINC FINGER BED DOMAIN-CONTAINING PROTEIN 4"/>
    <property type="match status" value="1"/>
</dbReference>
<gene>
    <name evidence="1" type="ORF">OSB04_003331</name>
</gene>
<evidence type="ECO:0000313" key="1">
    <source>
        <dbReference type="EMBL" id="KAJ9567365.1"/>
    </source>
</evidence>